<feature type="compositionally biased region" description="Gly residues" evidence="1">
    <location>
        <begin position="9"/>
        <end position="32"/>
    </location>
</feature>
<proteinExistence type="predicted"/>
<evidence type="ECO:0000256" key="1">
    <source>
        <dbReference type="SAM" id="MobiDB-lite"/>
    </source>
</evidence>
<evidence type="ECO:0000313" key="2">
    <source>
        <dbReference type="EMBL" id="VDM36924.1"/>
    </source>
</evidence>
<organism evidence="3 4">
    <name type="scientific">Toxocara canis</name>
    <name type="common">Canine roundworm</name>
    <dbReference type="NCBI Taxonomy" id="6265"/>
    <lineage>
        <taxon>Eukaryota</taxon>
        <taxon>Metazoa</taxon>
        <taxon>Ecdysozoa</taxon>
        <taxon>Nematoda</taxon>
        <taxon>Chromadorea</taxon>
        <taxon>Rhabditida</taxon>
        <taxon>Spirurina</taxon>
        <taxon>Ascaridomorpha</taxon>
        <taxon>Ascaridoidea</taxon>
        <taxon>Toxocaridae</taxon>
        <taxon>Toxocara</taxon>
    </lineage>
</organism>
<accession>A0A183UB42</accession>
<evidence type="ECO:0000313" key="4">
    <source>
        <dbReference type="WBParaSite" id="TCNE_0000571201-mRNA-1"/>
    </source>
</evidence>
<dbReference type="WBParaSite" id="TCNE_0000571201-mRNA-1">
    <property type="protein sequence ID" value="TCNE_0000571201-mRNA-1"/>
    <property type="gene ID" value="TCNE_0000571201"/>
</dbReference>
<dbReference type="AlphaFoldDB" id="A0A183UB42"/>
<reference evidence="4" key="1">
    <citation type="submission" date="2016-06" db="UniProtKB">
        <authorList>
            <consortium name="WormBaseParasite"/>
        </authorList>
    </citation>
    <scope>IDENTIFICATION</scope>
</reference>
<evidence type="ECO:0000313" key="3">
    <source>
        <dbReference type="Proteomes" id="UP000050794"/>
    </source>
</evidence>
<sequence>MLVVLTRSAGGGDGGGGCGGGGGADAGAGDDGGGGGCGVGGAVWATGWRALHVSDTSSGRFDAYTSDMQLRNDDSDE</sequence>
<reference evidence="2 3" key="2">
    <citation type="submission" date="2018-11" db="EMBL/GenBank/DDBJ databases">
        <authorList>
            <consortium name="Pathogen Informatics"/>
        </authorList>
    </citation>
    <scope>NUCLEOTIDE SEQUENCE [LARGE SCALE GENOMIC DNA]</scope>
</reference>
<name>A0A183UB42_TOXCA</name>
<gene>
    <name evidence="2" type="ORF">TCNE_LOCUS5712</name>
</gene>
<dbReference type="EMBL" id="UYWY01019383">
    <property type="protein sequence ID" value="VDM36924.1"/>
    <property type="molecule type" value="Genomic_DNA"/>
</dbReference>
<feature type="region of interest" description="Disordered" evidence="1">
    <location>
        <begin position="1"/>
        <end position="32"/>
    </location>
</feature>
<protein>
    <submittedName>
        <fullName evidence="2 4">Uncharacterized protein</fullName>
    </submittedName>
</protein>
<dbReference type="Proteomes" id="UP000050794">
    <property type="component" value="Unassembled WGS sequence"/>
</dbReference>
<keyword evidence="3" id="KW-1185">Reference proteome</keyword>